<sequence length="153" mass="17344">MKKRLIITLAGVLAIGALAFASPMNFKGCQNKGPMDQTMLVEKLNLTDAQKKEIAAIRQANMETRQAMMGQNRVKFSSYISEKGFDKAKFIKDKLAQEEMKTSKMANNFEKIFNVLTPAQRGELIKLMQDRESKMQKMMQNGCNSNNKKMPPM</sequence>
<feature type="signal peptide" evidence="1">
    <location>
        <begin position="1"/>
        <end position="21"/>
    </location>
</feature>
<dbReference type="AlphaFoldDB" id="A0A0S4XPT2"/>
<evidence type="ECO:0000256" key="1">
    <source>
        <dbReference type="SAM" id="SignalP"/>
    </source>
</evidence>
<keyword evidence="1" id="KW-0732">Signal</keyword>
<name>A0A0S4XPT2_9BACT</name>
<dbReference type="Gene3D" id="1.20.120.1490">
    <property type="match status" value="1"/>
</dbReference>
<protein>
    <submittedName>
        <fullName evidence="2">Putative Periplasmic repressor CpxP</fullName>
    </submittedName>
</protein>
<reference evidence="2" key="1">
    <citation type="submission" date="2015-11" db="EMBL/GenBank/DDBJ databases">
        <authorList>
            <person name="Zhang Y."/>
            <person name="Guo Z."/>
        </authorList>
    </citation>
    <scope>NUCLEOTIDE SEQUENCE</scope>
    <source>
        <strain evidence="2">BN30871</strain>
    </source>
</reference>
<dbReference type="GO" id="GO:0042597">
    <property type="term" value="C:periplasmic space"/>
    <property type="evidence" value="ECO:0007669"/>
    <property type="project" value="InterPro"/>
</dbReference>
<feature type="chain" id="PRO_5006630045" evidence="1">
    <location>
        <begin position="22"/>
        <end position="153"/>
    </location>
</feature>
<accession>A0A0S4XPT2</accession>
<organism evidence="2">
    <name type="scientific">Sulfurovum sp. enrichment culture clone C5</name>
    <dbReference type="NCBI Taxonomy" id="497650"/>
    <lineage>
        <taxon>Bacteria</taxon>
        <taxon>Pseudomonadati</taxon>
        <taxon>Campylobacterota</taxon>
        <taxon>Epsilonproteobacteria</taxon>
        <taxon>Campylobacterales</taxon>
        <taxon>Sulfurovaceae</taxon>
        <taxon>Sulfurovum</taxon>
        <taxon>environmental samples</taxon>
    </lineage>
</organism>
<evidence type="ECO:0000313" key="2">
    <source>
        <dbReference type="EMBL" id="CUV65964.1"/>
    </source>
</evidence>
<proteinExistence type="predicted"/>
<dbReference type="Pfam" id="PF07813">
    <property type="entry name" value="LTXXQ"/>
    <property type="match status" value="1"/>
</dbReference>
<dbReference type="InterPro" id="IPR012899">
    <property type="entry name" value="LTXXQ"/>
</dbReference>
<gene>
    <name evidence="2" type="ORF">BN3087_530011</name>
</gene>
<dbReference type="EMBL" id="FAXN01000055">
    <property type="protein sequence ID" value="CUV65964.1"/>
    <property type="molecule type" value="Genomic_DNA"/>
</dbReference>